<accession>A0A4C2DZE6</accession>
<dbReference type="OrthoDB" id="69269at2759"/>
<reference evidence="2 3" key="1">
    <citation type="submission" date="2019-01" db="EMBL/GenBank/DDBJ databases">
        <title>Draft Genome Sequencing of Zygosaccharomyces mellis Ca-7.</title>
        <authorList>
            <person name="Shiwa Y."/>
            <person name="Kanesaki Y."/>
            <person name="Ishige T."/>
            <person name="Mura K."/>
            <person name="Hori T."/>
            <person name="Tamura T."/>
        </authorList>
    </citation>
    <scope>NUCLEOTIDE SEQUENCE [LARGE SCALE GENOMIC DNA]</scope>
    <source>
        <strain evidence="2 3">Ca-7</strain>
    </source>
</reference>
<dbReference type="Pfam" id="PF23465">
    <property type="entry name" value="DUF7131"/>
    <property type="match status" value="1"/>
</dbReference>
<dbReference type="InterPro" id="IPR055555">
    <property type="entry name" value="PA-PLA1_DUF7131"/>
</dbReference>
<dbReference type="AlphaFoldDB" id="A0A4C2DZE6"/>
<dbReference type="PANTHER" id="PTHR23509:SF10">
    <property type="entry name" value="LD21067P"/>
    <property type="match status" value="1"/>
</dbReference>
<dbReference type="Pfam" id="PF23463">
    <property type="entry name" value="WWE_2"/>
    <property type="match status" value="1"/>
</dbReference>
<organism evidence="2 3">
    <name type="scientific">Zygosaccharomyces mellis</name>
    <dbReference type="NCBI Taxonomy" id="42258"/>
    <lineage>
        <taxon>Eukaryota</taxon>
        <taxon>Fungi</taxon>
        <taxon>Dikarya</taxon>
        <taxon>Ascomycota</taxon>
        <taxon>Saccharomycotina</taxon>
        <taxon>Saccharomycetes</taxon>
        <taxon>Saccharomycetales</taxon>
        <taxon>Saccharomycetaceae</taxon>
        <taxon>Zygosaccharomyces</taxon>
    </lineage>
</organism>
<dbReference type="InterPro" id="IPR057826">
    <property type="entry name" value="WWE_C20G8.02"/>
</dbReference>
<dbReference type="SMART" id="SM01127">
    <property type="entry name" value="DDHD"/>
    <property type="match status" value="1"/>
</dbReference>
<comment type="caution">
    <text evidence="2">The sequence shown here is derived from an EMBL/GenBank/DDBJ whole genome shotgun (WGS) entry which is preliminary data.</text>
</comment>
<dbReference type="InterPro" id="IPR004177">
    <property type="entry name" value="DDHD_dom"/>
</dbReference>
<keyword evidence="3" id="KW-1185">Reference proteome</keyword>
<proteinExistence type="predicted"/>
<dbReference type="SUPFAM" id="SSF53474">
    <property type="entry name" value="alpha/beta-Hydrolases"/>
    <property type="match status" value="1"/>
</dbReference>
<evidence type="ECO:0000313" key="3">
    <source>
        <dbReference type="Proteomes" id="UP000301737"/>
    </source>
</evidence>
<name>A0A4C2DZE6_9SACH</name>
<protein>
    <recommendedName>
        <fullName evidence="1">DDHD domain-containing protein</fullName>
    </recommendedName>
</protein>
<evidence type="ECO:0000259" key="1">
    <source>
        <dbReference type="PROSITE" id="PS51043"/>
    </source>
</evidence>
<dbReference type="EMBL" id="BIMX01000001">
    <property type="protein sequence ID" value="GCE97195.1"/>
    <property type="molecule type" value="Genomic_DNA"/>
</dbReference>
<dbReference type="Gene3D" id="3.40.50.1820">
    <property type="entry name" value="alpha/beta hydrolase"/>
    <property type="match status" value="1"/>
</dbReference>
<dbReference type="GO" id="GO:0046872">
    <property type="term" value="F:metal ion binding"/>
    <property type="evidence" value="ECO:0007669"/>
    <property type="project" value="InterPro"/>
</dbReference>
<dbReference type="GO" id="GO:0004620">
    <property type="term" value="F:phospholipase activity"/>
    <property type="evidence" value="ECO:0007669"/>
    <property type="project" value="TreeGrafter"/>
</dbReference>
<dbReference type="GO" id="GO:0005737">
    <property type="term" value="C:cytoplasm"/>
    <property type="evidence" value="ECO:0007669"/>
    <property type="project" value="TreeGrafter"/>
</dbReference>
<evidence type="ECO:0000313" key="2">
    <source>
        <dbReference type="EMBL" id="GCE97195.1"/>
    </source>
</evidence>
<dbReference type="Pfam" id="PF02862">
    <property type="entry name" value="DDHD"/>
    <property type="match status" value="2"/>
</dbReference>
<dbReference type="InterPro" id="IPR058055">
    <property type="entry name" value="PA-PLA1"/>
</dbReference>
<feature type="domain" description="DDHD" evidence="1">
    <location>
        <begin position="458"/>
        <end position="627"/>
    </location>
</feature>
<dbReference type="InterPro" id="IPR029058">
    <property type="entry name" value="AB_hydrolase_fold"/>
</dbReference>
<dbReference type="Proteomes" id="UP000301737">
    <property type="component" value="Unassembled WGS sequence"/>
</dbReference>
<dbReference type="PROSITE" id="PS51043">
    <property type="entry name" value="DDHD"/>
    <property type="match status" value="1"/>
</dbReference>
<gene>
    <name evidence="2" type="ORF">ZYGM_004396</name>
</gene>
<dbReference type="PANTHER" id="PTHR23509">
    <property type="entry name" value="PA-PL1 PHOSPHOLIPASE FAMILY"/>
    <property type="match status" value="1"/>
</dbReference>
<sequence>MFHVGIRFFQPAFQSAQQTRWFTSKRLSHQLWFYASDIPKRKPYTPDYKPTRSPQKFLAFSQDDCQRLEKFYQSWISNQTKELKVPVNEDLLFNVDLPNMELHAAYWDAPTYEVRRGIWFDSQGRPLCAELTHELEKFHSQLEFDSPEELQNDVCKLTKNYEEGNLVVFIDKKTAYILPDIDGGDLQLNLIRANIGSPLLLRGVKINRSDFQNFYSGSKNKVDYRGNQLGKLSELITWEVADIFGINSSKAKESESKKENEILKREIETDYDNQSASHARKTNHLVLCVHGIGQNLGKKYEYVNFAHTINQLRTHMKKVYEESPFLKELNCQNGFKDWRHNCNIQVLPITWRHEIGFRTDATTKNAEDPSLPTLANITVNGVVGLRRLLGDVALDILLYSEPHYKEKIKSEVTRQINELYHKFKERTPGFEGKVHLIGHSLGSLILWDILSQQHKYKLDFDVNNFFCVGSPIGVFKLIQRSKIGNSEPQDTENLRRERPSCDCLYNLFHVCDPIAYRLEPLVDARMAQYEQCYLPHRTGESITSKMLEIGGSLWKEKHEKSKKKINKKEILDPDIASKLSDLNYTGRLDYSLPPGFLEVDFISAAKAHISYFEDIEIANFLLREILSNHQKAEKIIVEKPQIETG</sequence>